<gene>
    <name evidence="1" type="ORF">RPERSI_LOCUS11993</name>
</gene>
<dbReference type="Proteomes" id="UP000789920">
    <property type="component" value="Unassembled WGS sequence"/>
</dbReference>
<reference evidence="1" key="1">
    <citation type="submission" date="2021-06" db="EMBL/GenBank/DDBJ databases">
        <authorList>
            <person name="Kallberg Y."/>
            <person name="Tangrot J."/>
            <person name="Rosling A."/>
        </authorList>
    </citation>
    <scope>NUCLEOTIDE SEQUENCE</scope>
    <source>
        <strain evidence="1">MA461A</strain>
    </source>
</reference>
<accession>A0ACA9PYK4</accession>
<sequence length="84" mass="9304">LRELPVGSIGHLLGPLWQTFYPIKTDKKLKAKCIFCNPTKFIFSSMQVMGSHIKKCIDIHGSWDSQSEISTMPSMSISNCGGSN</sequence>
<feature type="non-terminal residue" evidence="1">
    <location>
        <position position="1"/>
    </location>
</feature>
<organism evidence="1 2">
    <name type="scientific">Racocetra persica</name>
    <dbReference type="NCBI Taxonomy" id="160502"/>
    <lineage>
        <taxon>Eukaryota</taxon>
        <taxon>Fungi</taxon>
        <taxon>Fungi incertae sedis</taxon>
        <taxon>Mucoromycota</taxon>
        <taxon>Glomeromycotina</taxon>
        <taxon>Glomeromycetes</taxon>
        <taxon>Diversisporales</taxon>
        <taxon>Gigasporaceae</taxon>
        <taxon>Racocetra</taxon>
    </lineage>
</organism>
<keyword evidence="2" id="KW-1185">Reference proteome</keyword>
<protein>
    <submittedName>
        <fullName evidence="1">26616_t:CDS:1</fullName>
    </submittedName>
</protein>
<evidence type="ECO:0000313" key="1">
    <source>
        <dbReference type="EMBL" id="CAG8729292.1"/>
    </source>
</evidence>
<name>A0ACA9PYK4_9GLOM</name>
<dbReference type="EMBL" id="CAJVQC010025244">
    <property type="protein sequence ID" value="CAG8729292.1"/>
    <property type="molecule type" value="Genomic_DNA"/>
</dbReference>
<comment type="caution">
    <text evidence="1">The sequence shown here is derived from an EMBL/GenBank/DDBJ whole genome shotgun (WGS) entry which is preliminary data.</text>
</comment>
<proteinExistence type="predicted"/>
<evidence type="ECO:0000313" key="2">
    <source>
        <dbReference type="Proteomes" id="UP000789920"/>
    </source>
</evidence>